<gene>
    <name evidence="1" type="ORF">CMEL01_16814</name>
</gene>
<evidence type="ECO:0000313" key="1">
    <source>
        <dbReference type="EMBL" id="KAK1446717.1"/>
    </source>
</evidence>
<name>A0AAI9TVQ4_9PEZI</name>
<accession>A0AAI9TVQ4</accession>
<dbReference type="AlphaFoldDB" id="A0AAI9TVQ4"/>
<sequence>MPAQPTTLYSSKLSPWPPCPQQSPLAGFALTRALAGRDVLDRLGVDELIRSGRSVAILSASPVVRDLEPRRKGKRLPIVRTHRVLAVLIQATGLERRPPCDRCSRAKGPW</sequence>
<proteinExistence type="predicted"/>
<dbReference type="EMBL" id="MLGG01000082">
    <property type="protein sequence ID" value="KAK1446717.1"/>
    <property type="molecule type" value="Genomic_DNA"/>
</dbReference>
<feature type="non-terminal residue" evidence="1">
    <location>
        <position position="110"/>
    </location>
</feature>
<keyword evidence="2" id="KW-1185">Reference proteome</keyword>
<organism evidence="1 2">
    <name type="scientific">Colletotrichum melonis</name>
    <dbReference type="NCBI Taxonomy" id="1209925"/>
    <lineage>
        <taxon>Eukaryota</taxon>
        <taxon>Fungi</taxon>
        <taxon>Dikarya</taxon>
        <taxon>Ascomycota</taxon>
        <taxon>Pezizomycotina</taxon>
        <taxon>Sordariomycetes</taxon>
        <taxon>Hypocreomycetidae</taxon>
        <taxon>Glomerellales</taxon>
        <taxon>Glomerellaceae</taxon>
        <taxon>Colletotrichum</taxon>
        <taxon>Colletotrichum acutatum species complex</taxon>
    </lineage>
</organism>
<dbReference type="Proteomes" id="UP001239795">
    <property type="component" value="Unassembled WGS sequence"/>
</dbReference>
<comment type="caution">
    <text evidence="1">The sequence shown here is derived from an EMBL/GenBank/DDBJ whole genome shotgun (WGS) entry which is preliminary data.</text>
</comment>
<protein>
    <submittedName>
        <fullName evidence="1">Uncharacterized protein</fullName>
    </submittedName>
</protein>
<evidence type="ECO:0000313" key="2">
    <source>
        <dbReference type="Proteomes" id="UP001239795"/>
    </source>
</evidence>
<reference evidence="1 2" key="1">
    <citation type="submission" date="2016-10" db="EMBL/GenBank/DDBJ databases">
        <title>The genome sequence of Colletotrichum fioriniae PJ7.</title>
        <authorList>
            <person name="Baroncelli R."/>
        </authorList>
    </citation>
    <scope>NUCLEOTIDE SEQUENCE [LARGE SCALE GENOMIC DNA]</scope>
    <source>
        <strain evidence="1">Col 31</strain>
    </source>
</reference>